<dbReference type="GO" id="GO:0051536">
    <property type="term" value="F:iron-sulfur cluster binding"/>
    <property type="evidence" value="ECO:0007669"/>
    <property type="project" value="UniProtKB-KW"/>
</dbReference>
<dbReference type="Proteomes" id="UP000184089">
    <property type="component" value="Unassembled WGS sequence"/>
</dbReference>
<evidence type="ECO:0000313" key="7">
    <source>
        <dbReference type="Proteomes" id="UP000184089"/>
    </source>
</evidence>
<dbReference type="InterPro" id="IPR023210">
    <property type="entry name" value="NADP_OxRdtase_dom"/>
</dbReference>
<keyword evidence="1" id="KW-0479">Metal-binding</keyword>
<evidence type="ECO:0000259" key="4">
    <source>
        <dbReference type="PROSITE" id="PS51379"/>
    </source>
</evidence>
<dbReference type="CDD" id="cd19096">
    <property type="entry name" value="AKR_Fe-S_oxidoreductase"/>
    <property type="match status" value="1"/>
</dbReference>
<dbReference type="Pfam" id="PF13187">
    <property type="entry name" value="Fer4_9"/>
    <property type="match status" value="1"/>
</dbReference>
<dbReference type="RefSeq" id="WP_021659055.1">
    <property type="nucleotide sequence ID" value="NZ_FQVY01000003.1"/>
</dbReference>
<dbReference type="Gene3D" id="1.10.1060.10">
    <property type="entry name" value="Alpha-helical ferredoxin"/>
    <property type="match status" value="1"/>
</dbReference>
<dbReference type="SUPFAM" id="SSF46548">
    <property type="entry name" value="alpha-helical ferredoxin"/>
    <property type="match status" value="1"/>
</dbReference>
<keyword evidence="3" id="KW-0411">Iron-sulfur</keyword>
<evidence type="ECO:0000256" key="2">
    <source>
        <dbReference type="ARBA" id="ARBA00023004"/>
    </source>
</evidence>
<reference evidence="7" key="1">
    <citation type="submission" date="2016-11" db="EMBL/GenBank/DDBJ databases">
        <authorList>
            <person name="Jaros S."/>
            <person name="Januszkiewicz K."/>
            <person name="Wedrychowicz H."/>
        </authorList>
    </citation>
    <scope>NUCLEOTIDE SEQUENCE [LARGE SCALE GENOMIC DNA]</scope>
    <source>
        <strain evidence="7">DSM 4029</strain>
    </source>
</reference>
<evidence type="ECO:0000256" key="1">
    <source>
        <dbReference type="ARBA" id="ARBA00022723"/>
    </source>
</evidence>
<reference evidence="6" key="2">
    <citation type="submission" date="2016-11" db="EMBL/GenBank/DDBJ databases">
        <authorList>
            <person name="Varghese N."/>
            <person name="Submissions S."/>
        </authorList>
    </citation>
    <scope>NUCLEOTIDE SEQUENCE</scope>
    <source>
        <strain evidence="6">DSM 4029</strain>
    </source>
</reference>
<evidence type="ECO:0000313" key="8">
    <source>
        <dbReference type="Proteomes" id="UP000474718"/>
    </source>
</evidence>
<dbReference type="Gene3D" id="3.20.20.100">
    <property type="entry name" value="NADP-dependent oxidoreductase domain"/>
    <property type="match status" value="1"/>
</dbReference>
<proteinExistence type="predicted"/>
<dbReference type="InterPro" id="IPR017896">
    <property type="entry name" value="4Fe4S_Fe-S-bd"/>
</dbReference>
<dbReference type="EMBL" id="WWVX01000008">
    <property type="protein sequence ID" value="MZL70369.1"/>
    <property type="molecule type" value="Genomic_DNA"/>
</dbReference>
<dbReference type="PANTHER" id="PTHR43312">
    <property type="entry name" value="D-THREO-ALDOSE 1-DEHYDROGENASE"/>
    <property type="match status" value="1"/>
</dbReference>
<keyword evidence="2" id="KW-0408">Iron</keyword>
<dbReference type="GO" id="GO:0046872">
    <property type="term" value="F:metal ion binding"/>
    <property type="evidence" value="ECO:0007669"/>
    <property type="project" value="UniProtKB-KW"/>
</dbReference>
<evidence type="ECO:0000313" key="6">
    <source>
        <dbReference type="EMBL" id="SHG31426.1"/>
    </source>
</evidence>
<dbReference type="SUPFAM" id="SSF51430">
    <property type="entry name" value="NAD(P)-linked oxidoreductase"/>
    <property type="match status" value="1"/>
</dbReference>
<dbReference type="Proteomes" id="UP000474718">
    <property type="component" value="Unassembled WGS sequence"/>
</dbReference>
<dbReference type="EMBL" id="FQVY01000003">
    <property type="protein sequence ID" value="SHG31426.1"/>
    <property type="molecule type" value="Genomic_DNA"/>
</dbReference>
<protein>
    <submittedName>
        <fullName evidence="5">Aldo/keto reductase</fullName>
    </submittedName>
</protein>
<name>A0AAQ1MEU0_9FIRM</name>
<dbReference type="InterPro" id="IPR009051">
    <property type="entry name" value="Helical_ferredxn"/>
</dbReference>
<dbReference type="Pfam" id="PF00248">
    <property type="entry name" value="Aldo_ket_red"/>
    <property type="match status" value="1"/>
</dbReference>
<gene>
    <name evidence="5" type="ORF">GT747_11455</name>
    <name evidence="6" type="ORF">SAMN05444424_2078</name>
</gene>
<dbReference type="InterPro" id="IPR017900">
    <property type="entry name" value="4Fe4S_Fe_S_CS"/>
</dbReference>
<dbReference type="InterPro" id="IPR053135">
    <property type="entry name" value="AKR2_Oxidoreductase"/>
</dbReference>
<evidence type="ECO:0000313" key="5">
    <source>
        <dbReference type="EMBL" id="MZL70369.1"/>
    </source>
</evidence>
<reference evidence="5 8" key="3">
    <citation type="journal article" date="2019" name="Nat. Med.">
        <title>A library of human gut bacterial isolates paired with longitudinal multiomics data enables mechanistic microbiome research.</title>
        <authorList>
            <person name="Poyet M."/>
            <person name="Groussin M."/>
            <person name="Gibbons S.M."/>
            <person name="Avila-Pacheco J."/>
            <person name="Jiang X."/>
            <person name="Kearney S.M."/>
            <person name="Perrotta A.R."/>
            <person name="Berdy B."/>
            <person name="Zhao S."/>
            <person name="Lieberman T.D."/>
            <person name="Swanson P.K."/>
            <person name="Smith M."/>
            <person name="Roesemann S."/>
            <person name="Alexander J.E."/>
            <person name="Rich S.A."/>
            <person name="Livny J."/>
            <person name="Vlamakis H."/>
            <person name="Clish C."/>
            <person name="Bullock K."/>
            <person name="Deik A."/>
            <person name="Scott J."/>
            <person name="Pierce K.A."/>
            <person name="Xavier R.J."/>
            <person name="Alm E.J."/>
        </authorList>
    </citation>
    <scope>NUCLEOTIDE SEQUENCE [LARGE SCALE GENOMIC DNA]</scope>
    <source>
        <strain evidence="5 8">BIOML-A2</strain>
    </source>
</reference>
<sequence>MQRRQLGNLELSTPLLGFGTMRLPLQEDKKTVDFERVQQMVDCAMENGVNYFDTAYPYHDGTSEENVGRALAKYPRDSYILVDKLPIWACKEKEDMQKVFDTQLERCGVDCFDIYLLHAVSHENYDDAERLGAYDFMRRMQAEGKVRHVGFSFHDSPAFLQRVLASHRWDVAQMQLNYVDWSLQHADEQYRLFTEAGVPLIVMEPVRGGFLAKLPESAQAPLRACQPDWSDAAWALRWVADHPNVRVILSGMSDLAMMEENIDTLKDAAPLTEEEERALAESLEELSKVTAVPCTGCRYCMPCPFGVDIPRIFALYNDYKRHQNQFLVKSMYQRFTPAENRADQCRRCGACMKHCPQHIEIPDRLAEIHAEIQGLE</sequence>
<dbReference type="PROSITE" id="PS00198">
    <property type="entry name" value="4FE4S_FER_1"/>
    <property type="match status" value="1"/>
</dbReference>
<dbReference type="InterPro" id="IPR036812">
    <property type="entry name" value="NAD(P)_OxRdtase_dom_sf"/>
</dbReference>
<organism evidence="6 7">
    <name type="scientific">Bittarella massiliensis</name>
    <name type="common">ex Durand et al. 2017</name>
    <dbReference type="NCBI Taxonomy" id="1720313"/>
    <lineage>
        <taxon>Bacteria</taxon>
        <taxon>Bacillati</taxon>
        <taxon>Bacillota</taxon>
        <taxon>Clostridia</taxon>
        <taxon>Eubacteriales</taxon>
        <taxon>Oscillospiraceae</taxon>
        <taxon>Bittarella (ex Durand et al. 2017)</taxon>
    </lineage>
</organism>
<evidence type="ECO:0000256" key="3">
    <source>
        <dbReference type="ARBA" id="ARBA00023014"/>
    </source>
</evidence>
<comment type="caution">
    <text evidence="6">The sequence shown here is derived from an EMBL/GenBank/DDBJ whole genome shotgun (WGS) entry which is preliminary data.</text>
</comment>
<dbReference type="PROSITE" id="PS51379">
    <property type="entry name" value="4FE4S_FER_2"/>
    <property type="match status" value="1"/>
</dbReference>
<dbReference type="PANTHER" id="PTHR43312:SF2">
    <property type="entry name" value="OXIDOREDUCTASE"/>
    <property type="match status" value="1"/>
</dbReference>
<dbReference type="AlphaFoldDB" id="A0AAQ1MEU0"/>
<keyword evidence="8" id="KW-1185">Reference proteome</keyword>
<feature type="domain" description="4Fe-4S ferredoxin-type" evidence="4">
    <location>
        <begin position="335"/>
        <end position="364"/>
    </location>
</feature>
<accession>A0AAQ1MEU0</accession>